<keyword evidence="1" id="KW-0175">Coiled coil</keyword>
<protein>
    <submittedName>
        <fullName evidence="2">Uncharacterized protein</fullName>
    </submittedName>
</protein>
<reference evidence="2" key="1">
    <citation type="submission" date="2019-10" db="EMBL/GenBank/DDBJ databases">
        <title>Conservation and host-specific expression of non-tandemly repeated heterogenous ribosome RNA gene in arbuscular mycorrhizal fungi.</title>
        <authorList>
            <person name="Maeda T."/>
            <person name="Kobayashi Y."/>
            <person name="Nakagawa T."/>
            <person name="Ezawa T."/>
            <person name="Yamaguchi K."/>
            <person name="Bino T."/>
            <person name="Nishimoto Y."/>
            <person name="Shigenobu S."/>
            <person name="Kawaguchi M."/>
        </authorList>
    </citation>
    <scope>NUCLEOTIDE SEQUENCE</scope>
    <source>
        <strain evidence="2">HR1</strain>
    </source>
</reference>
<evidence type="ECO:0000313" key="2">
    <source>
        <dbReference type="EMBL" id="GES76342.1"/>
    </source>
</evidence>
<organism evidence="2 3">
    <name type="scientific">Rhizophagus clarus</name>
    <dbReference type="NCBI Taxonomy" id="94130"/>
    <lineage>
        <taxon>Eukaryota</taxon>
        <taxon>Fungi</taxon>
        <taxon>Fungi incertae sedis</taxon>
        <taxon>Mucoromycota</taxon>
        <taxon>Glomeromycotina</taxon>
        <taxon>Glomeromycetes</taxon>
        <taxon>Glomerales</taxon>
        <taxon>Glomeraceae</taxon>
        <taxon>Rhizophagus</taxon>
    </lineage>
</organism>
<comment type="caution">
    <text evidence="2">The sequence shown here is derived from an EMBL/GenBank/DDBJ whole genome shotgun (WGS) entry which is preliminary data.</text>
</comment>
<evidence type="ECO:0000313" key="3">
    <source>
        <dbReference type="Proteomes" id="UP000615446"/>
    </source>
</evidence>
<proteinExistence type="predicted"/>
<dbReference type="EMBL" id="BLAL01000020">
    <property type="protein sequence ID" value="GES76342.1"/>
    <property type="molecule type" value="Genomic_DNA"/>
</dbReference>
<feature type="coiled-coil region" evidence="1">
    <location>
        <begin position="80"/>
        <end position="138"/>
    </location>
</feature>
<name>A0A8H3QER3_9GLOM</name>
<gene>
    <name evidence="2" type="ORF">RCL2_000374900</name>
</gene>
<accession>A0A8H3QER3</accession>
<evidence type="ECO:0000256" key="1">
    <source>
        <dbReference type="SAM" id="Coils"/>
    </source>
</evidence>
<dbReference type="OrthoDB" id="5600249at2759"/>
<dbReference type="Proteomes" id="UP000615446">
    <property type="component" value="Unassembled WGS sequence"/>
</dbReference>
<sequence>MTSRQVTPLNHVNNMERKMVAEQTILLTNATSSTIERPNNYYLSYNTNDNFSFYQENDPSFQRIFGDNAFGTEPDNSRYQDHAKENLLNLEEVKNSKKRKTSDIRSQAWSDEETNKLLDFLKENFNRYQKVKRQINQSGSERVDWKWMKKMDRIFGCRENVSPSFVSNGTTEYINDEINETEEIPRAEKDDKKLKMEKFEVEKRKWEFEREQSKMLHELTMKKLEFQMKQCNNN</sequence>
<dbReference type="AlphaFoldDB" id="A0A8H3QER3"/>